<dbReference type="InterPro" id="IPR058785">
    <property type="entry name" value="BSH_FCP1"/>
</dbReference>
<keyword evidence="6" id="KW-0963">Cytoplasm</keyword>
<feature type="region of interest" description="Disordered" evidence="22">
    <location>
        <begin position="328"/>
        <end position="592"/>
    </location>
</feature>
<dbReference type="EC" id="3.1.3.16" evidence="5 21"/>
<keyword evidence="14 21" id="KW-0539">Nucleus</keyword>
<comment type="catalytic activity">
    <reaction evidence="17 21">
        <text>O-phospho-L-seryl-[protein] + H2O = L-seryl-[protein] + phosphate</text>
        <dbReference type="Rhea" id="RHEA:20629"/>
        <dbReference type="Rhea" id="RHEA-COMP:9863"/>
        <dbReference type="Rhea" id="RHEA-COMP:11604"/>
        <dbReference type="ChEBI" id="CHEBI:15377"/>
        <dbReference type="ChEBI" id="CHEBI:29999"/>
        <dbReference type="ChEBI" id="CHEBI:43474"/>
        <dbReference type="ChEBI" id="CHEBI:83421"/>
        <dbReference type="EC" id="3.1.3.16"/>
    </reaction>
</comment>
<comment type="subcellular location">
    <subcellularLocation>
        <location evidence="3">Cytoplasm</location>
        <location evidence="3">Cytoskeleton</location>
        <location evidence="3">Microtubule organizing center</location>
        <location evidence="3">Centrosome</location>
    </subcellularLocation>
    <subcellularLocation>
        <location evidence="4">Cytoplasm</location>
        <location evidence="4">Cytoskeleton</location>
        <location evidence="4">Spindle pole</location>
    </subcellularLocation>
    <subcellularLocation>
        <location evidence="2">Midbody</location>
    </subcellularLocation>
    <subcellularLocation>
        <location evidence="1 21">Nucleus</location>
    </subcellularLocation>
</comment>
<keyword evidence="8" id="KW-0132">Cell division</keyword>
<dbReference type="Pfam" id="PF00533">
    <property type="entry name" value="BRCT"/>
    <property type="match status" value="1"/>
</dbReference>
<keyword evidence="26" id="KW-1185">Reference proteome</keyword>
<evidence type="ECO:0000256" key="2">
    <source>
        <dbReference type="ARBA" id="ARBA00004214"/>
    </source>
</evidence>
<dbReference type="SUPFAM" id="SSF56784">
    <property type="entry name" value="HAD-like"/>
    <property type="match status" value="1"/>
</dbReference>
<name>A0A096MS85_PAPAN</name>
<keyword evidence="12" id="KW-0007">Acetylation</keyword>
<evidence type="ECO:0000256" key="15">
    <source>
        <dbReference type="ARBA" id="ARBA00023306"/>
    </source>
</evidence>
<evidence type="ECO:0000256" key="3">
    <source>
        <dbReference type="ARBA" id="ARBA00004300"/>
    </source>
</evidence>
<dbReference type="Pfam" id="PF03031">
    <property type="entry name" value="NIF"/>
    <property type="match status" value="1"/>
</dbReference>
<dbReference type="InterPro" id="IPR036420">
    <property type="entry name" value="BRCT_dom_sf"/>
</dbReference>
<dbReference type="FunFam" id="3.40.50.10190:FF:000007">
    <property type="entry name" value="RNA polymerase II subunit A C-terminal domain phosphatase"/>
    <property type="match status" value="1"/>
</dbReference>
<dbReference type="GO" id="GO:0005813">
    <property type="term" value="C:centrosome"/>
    <property type="evidence" value="ECO:0007669"/>
    <property type="project" value="UniProtKB-SubCell"/>
</dbReference>
<dbReference type="Ensembl" id="ENSPANT00000010543.4">
    <property type="protein sequence ID" value="ENSPANP00000002646.2"/>
    <property type="gene ID" value="ENSPANG00000012831.4"/>
</dbReference>
<dbReference type="GO" id="GO:0005634">
    <property type="term" value="C:nucleus"/>
    <property type="evidence" value="ECO:0007669"/>
    <property type="project" value="UniProtKB-SubCell"/>
</dbReference>
<dbReference type="Proteomes" id="UP000028761">
    <property type="component" value="Chromosome 19"/>
</dbReference>
<dbReference type="InterPro" id="IPR036412">
    <property type="entry name" value="HAD-like_sf"/>
</dbReference>
<evidence type="ECO:0000259" key="24">
    <source>
        <dbReference type="PROSITE" id="PS50969"/>
    </source>
</evidence>
<evidence type="ECO:0000256" key="17">
    <source>
        <dbReference type="ARBA" id="ARBA00047761"/>
    </source>
</evidence>
<dbReference type="SMART" id="SM00292">
    <property type="entry name" value="BRCT"/>
    <property type="match status" value="1"/>
</dbReference>
<evidence type="ECO:0000256" key="9">
    <source>
        <dbReference type="ARBA" id="ARBA00022776"/>
    </source>
</evidence>
<dbReference type="InterPro" id="IPR039189">
    <property type="entry name" value="Fcp1"/>
</dbReference>
<protein>
    <recommendedName>
        <fullName evidence="16 21">RNA polymerase II subunit A C-terminal domain phosphatase</fullName>
        <ecNumber evidence="5 21">3.1.3.16</ecNumber>
    </recommendedName>
</protein>
<dbReference type="ExpressionAtlas" id="A0A096MS85">
    <property type="expression patterns" value="baseline"/>
</dbReference>
<comment type="catalytic activity">
    <reaction evidence="18 21">
        <text>O-phospho-L-threonyl-[protein] + H2O = L-threonyl-[protein] + phosphate</text>
        <dbReference type="Rhea" id="RHEA:47004"/>
        <dbReference type="Rhea" id="RHEA-COMP:11060"/>
        <dbReference type="Rhea" id="RHEA-COMP:11605"/>
        <dbReference type="ChEBI" id="CHEBI:15377"/>
        <dbReference type="ChEBI" id="CHEBI:30013"/>
        <dbReference type="ChEBI" id="CHEBI:43474"/>
        <dbReference type="ChEBI" id="CHEBI:61977"/>
        <dbReference type="EC" id="3.1.3.16"/>
    </reaction>
</comment>
<feature type="domain" description="BRCT" evidence="23">
    <location>
        <begin position="632"/>
        <end position="731"/>
    </location>
</feature>
<evidence type="ECO:0000256" key="14">
    <source>
        <dbReference type="ARBA" id="ARBA00023242"/>
    </source>
</evidence>
<gene>
    <name evidence="25" type="primary">CTDP1</name>
</gene>
<proteinExistence type="predicted"/>
<evidence type="ECO:0000256" key="19">
    <source>
        <dbReference type="ARBA" id="ARBA00055086"/>
    </source>
</evidence>
<dbReference type="GO" id="GO:0000922">
    <property type="term" value="C:spindle pole"/>
    <property type="evidence" value="ECO:0007669"/>
    <property type="project" value="UniProtKB-SubCell"/>
</dbReference>
<feature type="compositionally biased region" description="Basic and acidic residues" evidence="22">
    <location>
        <begin position="397"/>
        <end position="406"/>
    </location>
</feature>
<dbReference type="Gene3D" id="3.40.50.10190">
    <property type="entry name" value="BRCT domain"/>
    <property type="match status" value="1"/>
</dbReference>
<dbReference type="SMART" id="SM00577">
    <property type="entry name" value="CPDc"/>
    <property type="match status" value="1"/>
</dbReference>
<keyword evidence="15" id="KW-0131">Cell cycle</keyword>
<feature type="compositionally biased region" description="Polar residues" evidence="22">
    <location>
        <begin position="384"/>
        <end position="393"/>
    </location>
</feature>
<comment type="function">
    <text evidence="21">This promotes the activity of RNA polymerase II.</text>
</comment>
<feature type="compositionally biased region" description="Acidic residues" evidence="22">
    <location>
        <begin position="940"/>
        <end position="950"/>
    </location>
</feature>
<evidence type="ECO:0000259" key="23">
    <source>
        <dbReference type="PROSITE" id="PS50172"/>
    </source>
</evidence>
<comment type="subunit">
    <text evidence="20">Homodimer. Interacts with GTF2F1. Interacts with WDR77, SNRPB and SNRNP70.</text>
</comment>
<dbReference type="HOGENOM" id="CLU_007683_1_2_1"/>
<feature type="domain" description="FCP1 homology" evidence="24">
    <location>
        <begin position="177"/>
        <end position="343"/>
    </location>
</feature>
<evidence type="ECO:0000313" key="25">
    <source>
        <dbReference type="Ensembl" id="ENSPANP00000002646.2"/>
    </source>
</evidence>
<dbReference type="Pfam" id="PF26077">
    <property type="entry name" value="BSH_Fcp1"/>
    <property type="match status" value="1"/>
</dbReference>
<dbReference type="FunFam" id="2.40.50.100:FF:000046">
    <property type="entry name" value="RNA polymerase II subunit A C-terminal domain phosphatase"/>
    <property type="match status" value="1"/>
</dbReference>
<dbReference type="Gene3D" id="3.40.50.1000">
    <property type="entry name" value="HAD superfamily/HAD-like"/>
    <property type="match status" value="1"/>
</dbReference>
<keyword evidence="9" id="KW-0498">Mitosis</keyword>
<evidence type="ECO:0000256" key="5">
    <source>
        <dbReference type="ARBA" id="ARBA00013081"/>
    </source>
</evidence>
<evidence type="ECO:0000256" key="10">
    <source>
        <dbReference type="ARBA" id="ARBA00022801"/>
    </source>
</evidence>
<evidence type="ECO:0000256" key="8">
    <source>
        <dbReference type="ARBA" id="ARBA00022618"/>
    </source>
</evidence>
<feature type="compositionally biased region" description="Acidic residues" evidence="22">
    <location>
        <begin position="450"/>
        <end position="462"/>
    </location>
</feature>
<feature type="compositionally biased region" description="Low complexity" evidence="22">
    <location>
        <begin position="463"/>
        <end position="476"/>
    </location>
</feature>
<accession>A0A096MS85</accession>
<dbReference type="InterPro" id="IPR023214">
    <property type="entry name" value="HAD_sf"/>
</dbReference>
<dbReference type="InterPro" id="IPR011947">
    <property type="entry name" value="FCP1_euk"/>
</dbReference>
<keyword evidence="11" id="KW-0904">Protein phosphatase</keyword>
<organism evidence="25 26">
    <name type="scientific">Papio anubis</name>
    <name type="common">Olive baboon</name>
    <dbReference type="NCBI Taxonomy" id="9555"/>
    <lineage>
        <taxon>Eukaryota</taxon>
        <taxon>Metazoa</taxon>
        <taxon>Chordata</taxon>
        <taxon>Craniata</taxon>
        <taxon>Vertebrata</taxon>
        <taxon>Euteleostomi</taxon>
        <taxon>Mammalia</taxon>
        <taxon>Eutheria</taxon>
        <taxon>Euarchontoglires</taxon>
        <taxon>Primates</taxon>
        <taxon>Haplorrhini</taxon>
        <taxon>Catarrhini</taxon>
        <taxon>Cercopithecidae</taxon>
        <taxon>Cercopithecinae</taxon>
        <taxon>Papio</taxon>
    </lineage>
</organism>
<dbReference type="NCBIfam" id="TIGR02250">
    <property type="entry name" value="FCP1_euk"/>
    <property type="match status" value="1"/>
</dbReference>
<dbReference type="PANTHER" id="PTHR23081">
    <property type="entry name" value="RNA POLYMERASE II CTD PHOSPHATASE"/>
    <property type="match status" value="1"/>
</dbReference>
<reference evidence="25" key="3">
    <citation type="submission" date="2025-09" db="UniProtKB">
        <authorList>
            <consortium name="Ensembl"/>
        </authorList>
    </citation>
    <scope>IDENTIFICATION</scope>
</reference>
<feature type="compositionally biased region" description="Basic and acidic residues" evidence="22">
    <location>
        <begin position="478"/>
        <end position="490"/>
    </location>
</feature>
<feature type="compositionally biased region" description="Acidic residues" evidence="22">
    <location>
        <begin position="578"/>
        <end position="591"/>
    </location>
</feature>
<dbReference type="Bgee" id="ENSPANG00000012831">
    <property type="expression patterns" value="Expressed in thymus and 59 other cell types or tissues"/>
</dbReference>
<dbReference type="PROSITE" id="PS50969">
    <property type="entry name" value="FCP1"/>
    <property type="match status" value="1"/>
</dbReference>
<sequence length="964" mass="104559">MEVPAAGRLPEGAPTATVAEVRCPGPAPLRLLEWRVAAGAAVRIGSVLAVFEAAASAQPAGAPQSRAASGGCVRPARSERRLRSERAGVVRELCAQPGQMVAPGAVLVRLEGCSHPVVMKGLCAECGQDLTQLQSKNGRQQVPLSTATVSMVHSVPELMVSSEQAEELGREDQQRLHRNRKLVLMVDLDQTLIHTTEQHCQQMSNKGIFHFQLGRGEPMLHTRLRPHCKDFLEKIAKLYELHVFTFGSRLYAHTIAGFLDPEKKLFSHRILSRDECIDPFSKTGNLRNLFPCGDSMVCIIDDREDVWKFAPNLITVKKYVYFQGTGDMNAPPGSRDSQTRKKVNHSSRGTEIAEQAPPVREPEGGTQAPGVEPSNGLEKPAQELNGSEATAPQDSPHPGKPDERDTWPAAQAPTSSGELAGTPEPQGSCVQGGRAAPGQRPAQGATGTDLDFDLSSDSESSSESEGTRSPSSASGGESEGRSRQKLKEEENPAPEGAGALAQGSSLEPGRPAALSLPGEAEPSTQAPDKGPELGGQEEGERDGLCGLGNGCADRKEAETESQNSELSGVTAGESLDQSVEEEEEEDTDEDDHLIYLEEILVRVHTDYYAKYDRFLNKEIEEAPDIRKIVPELKSKVLADVAIIFSGLHPTNFPIEKTREHYHATALGAKILTRLVLSPDAPDRATHLIAARAGTEKVLQAQECGHLHVVNPDWLWSCLERWDKVEEQLFPLRDDHTKAQRESSPAAFPDREGVPPTTLFHPMPVLPKAQPGPEVRIYDSNTGKLIRTGARGPPAPPSSLPLHQEPSSFRAVPPPQPQTFGEELPDAPDGEQPGPSRRKRQPSMSETMPLYTLCKEDLESMDKEVDDILGEGSDDSDSEKRRPEEQEEEPQPRTPGARRERTFGAAASSERSAAGGRGPRGHKRKLNEEDAASESSRESSNEDEGSSSEADEMAKALEAELNDLM</sequence>
<feature type="compositionally biased region" description="Basic and acidic residues" evidence="22">
    <location>
        <begin position="853"/>
        <end position="862"/>
    </location>
</feature>
<reference evidence="25" key="2">
    <citation type="submission" date="2025-08" db="UniProtKB">
        <authorList>
            <consortium name="Ensembl"/>
        </authorList>
    </citation>
    <scope>IDENTIFICATION</scope>
</reference>
<dbReference type="Gene3D" id="2.40.50.100">
    <property type="match status" value="1"/>
</dbReference>
<dbReference type="PANTHER" id="PTHR23081:SF36">
    <property type="entry name" value="RNA POLYMERASE II SUBUNIT A C-TERMINAL DOMAIN PHOSPHATASE"/>
    <property type="match status" value="1"/>
</dbReference>
<feature type="compositionally biased region" description="Low complexity" evidence="22">
    <location>
        <begin position="903"/>
        <end position="913"/>
    </location>
</feature>
<evidence type="ECO:0000256" key="22">
    <source>
        <dbReference type="SAM" id="MobiDB-lite"/>
    </source>
</evidence>
<dbReference type="FunFam" id="1.10.287.10:FF:000010">
    <property type="entry name" value="RNA polymerase II subunit A C-terminal domain phosphatase"/>
    <property type="match status" value="1"/>
</dbReference>
<dbReference type="OMA" id="FMDTINP"/>
<evidence type="ECO:0000256" key="4">
    <source>
        <dbReference type="ARBA" id="ARBA00004647"/>
    </source>
</evidence>
<reference evidence="25 26" key="1">
    <citation type="submission" date="2012-03" db="EMBL/GenBank/DDBJ databases">
        <title>Whole Genome Assembly of Papio anubis.</title>
        <authorList>
            <person name="Liu Y.L."/>
            <person name="Abraham K.A."/>
            <person name="Akbar H.A."/>
            <person name="Ali S.A."/>
            <person name="Anosike U.A."/>
            <person name="Aqrawi P.A."/>
            <person name="Arias F.A."/>
            <person name="Attaway T.A."/>
            <person name="Awwad R.A."/>
            <person name="Babu C.B."/>
            <person name="Bandaranaike D.B."/>
            <person name="Battles P.B."/>
            <person name="Bell A.B."/>
            <person name="Beltran B.B."/>
            <person name="Berhane-Mersha D.B."/>
            <person name="Bess C.B."/>
            <person name="Bickham C.B."/>
            <person name="Bolden T.B."/>
            <person name="Carter K.C."/>
            <person name="Chau D.C."/>
            <person name="Chavez A.C."/>
            <person name="Clerc-Blankenburg K.C."/>
            <person name="Coyle M.C."/>
            <person name="Dao M.D."/>
            <person name="Davila M.L.D."/>
            <person name="Davy-Carroll L.D."/>
            <person name="Denson S.D."/>
            <person name="Dinh H.D."/>
            <person name="Fernandez S.F."/>
            <person name="Fernando P.F."/>
            <person name="Forbes L.F."/>
            <person name="Francis C.F."/>
            <person name="Francisco L.F."/>
            <person name="Fu Q.F."/>
            <person name="Garcia-Iii R.G."/>
            <person name="Garrett T.G."/>
            <person name="Gross S.G."/>
            <person name="Gubbala S.G."/>
            <person name="Hirani K.H."/>
            <person name="Hogues M.H."/>
            <person name="Hollins B.H."/>
            <person name="Jackson L.J."/>
            <person name="Javaid M.J."/>
            <person name="Jhangiani S.J."/>
            <person name="Johnson A.J."/>
            <person name="Johnson B.J."/>
            <person name="Jones J.J."/>
            <person name="Joshi V.J."/>
            <person name="Kalu J.K."/>
            <person name="Khan N.K."/>
            <person name="Korchina V.K."/>
            <person name="Kovar C.K."/>
            <person name="Lago L.L."/>
            <person name="Lara F.L."/>
            <person name="Le T.-K.L."/>
            <person name="Lee S.L."/>
            <person name="Legall-Iii F.L."/>
            <person name="Lemon S.L."/>
            <person name="Liu J.L."/>
            <person name="Liu Y.-S.L."/>
            <person name="Liyanage D.L."/>
            <person name="Lopez J.L."/>
            <person name="Lorensuhewa L.L."/>
            <person name="Mata R.M."/>
            <person name="Mathew T.M."/>
            <person name="Mercado C.M."/>
            <person name="Mercado I.M."/>
            <person name="Morales K.M."/>
            <person name="Morgan M.M."/>
            <person name="Munidasa M.M."/>
            <person name="Ngo D.N."/>
            <person name="Nguyen L.N."/>
            <person name="Nguyen T.N."/>
            <person name="Nguyen N.N."/>
            <person name="Obregon M.O."/>
            <person name="Okwuonu G.O."/>
            <person name="Ongeri F.O."/>
            <person name="Onwere C.O."/>
            <person name="Osifeso I.O."/>
            <person name="Parra A.P."/>
            <person name="Patil S.P."/>
            <person name="Perez A.P."/>
            <person name="Perez Y.P."/>
            <person name="Pham C.P."/>
            <person name="Pu L.-L.P."/>
            <person name="Puazo M.P."/>
            <person name="Quiroz J.Q."/>
            <person name="Rouhana J.R."/>
            <person name="Ruiz M.R."/>
            <person name="Ruiz S.-J.R."/>
            <person name="Saada N.S."/>
            <person name="Santibanez J.S."/>
            <person name="Scheel M.S."/>
            <person name="Schneider B.S."/>
            <person name="Simmons D.S."/>
            <person name="Sisson I.S."/>
            <person name="Tang L.-Y.T."/>
            <person name="Thornton R.T."/>
            <person name="Tisius J.T."/>
            <person name="Toledanes G.T."/>
            <person name="Trejos Z.T."/>
            <person name="Usmani K.U."/>
            <person name="Varghese R.V."/>
            <person name="Vattathil S.V."/>
            <person name="Vee V.V."/>
            <person name="Walker D.W."/>
            <person name="Weissenberger G.W."/>
            <person name="White C.W."/>
            <person name="Williams A.W."/>
            <person name="Woodworth J.W."/>
            <person name="Wright R.W."/>
            <person name="Zhu Y.Z."/>
            <person name="Han Y.H."/>
            <person name="Newsham I.N."/>
            <person name="Nazareth L.N."/>
            <person name="Worley K.W."/>
            <person name="Muzny D.M."/>
            <person name="Rogers J.R."/>
            <person name="Gibbs R.G."/>
        </authorList>
    </citation>
    <scope>NUCLEOTIDE SEQUENCE [LARGE SCALE GENOMIC DNA]</scope>
</reference>
<keyword evidence="10 21" id="KW-0378">Hydrolase</keyword>
<feature type="compositionally biased region" description="Acidic residues" evidence="22">
    <location>
        <begin position="863"/>
        <end position="876"/>
    </location>
</feature>
<evidence type="ECO:0000256" key="21">
    <source>
        <dbReference type="RuleBase" id="RU366066"/>
    </source>
</evidence>
<dbReference type="GO" id="GO:0008420">
    <property type="term" value="F:RNA polymerase II CTD heptapeptide repeat phosphatase activity"/>
    <property type="evidence" value="ECO:0007669"/>
    <property type="project" value="UniProtKB-UniRule"/>
</dbReference>
<evidence type="ECO:0000256" key="18">
    <source>
        <dbReference type="ARBA" id="ARBA00048336"/>
    </source>
</evidence>
<evidence type="ECO:0000256" key="6">
    <source>
        <dbReference type="ARBA" id="ARBA00022490"/>
    </source>
</evidence>
<dbReference type="STRING" id="9555.ENSPANP00000002646"/>
<dbReference type="CDD" id="cd17729">
    <property type="entry name" value="BRCT_CTDP1"/>
    <property type="match status" value="1"/>
</dbReference>
<evidence type="ECO:0000256" key="7">
    <source>
        <dbReference type="ARBA" id="ARBA00022553"/>
    </source>
</evidence>
<evidence type="ECO:0000313" key="26">
    <source>
        <dbReference type="Proteomes" id="UP000028761"/>
    </source>
</evidence>
<feature type="region of interest" description="Disordered" evidence="22">
    <location>
        <begin position="732"/>
        <end position="952"/>
    </location>
</feature>
<dbReference type="Gene3D" id="1.10.287.10">
    <property type="entry name" value="S15/NS1, RNA-binding"/>
    <property type="match status" value="1"/>
</dbReference>
<dbReference type="InterPro" id="IPR001357">
    <property type="entry name" value="BRCT_dom"/>
</dbReference>
<dbReference type="InterPro" id="IPR004274">
    <property type="entry name" value="FCP1_dom"/>
</dbReference>
<keyword evidence="7" id="KW-0597">Phosphoprotein</keyword>
<keyword evidence="13" id="KW-0206">Cytoskeleton</keyword>
<dbReference type="eggNOG" id="KOG0323">
    <property type="taxonomic scope" value="Eukaryota"/>
</dbReference>
<dbReference type="FunFam" id="3.40.50.1000:FF:000040">
    <property type="entry name" value="RNA polymerase II subunit A C-terminal domain phosphatase"/>
    <property type="match status" value="1"/>
</dbReference>
<dbReference type="GeneTree" id="ENSGT00390000015641"/>
<dbReference type="AlphaFoldDB" id="A0A096MS85"/>
<evidence type="ECO:0000256" key="1">
    <source>
        <dbReference type="ARBA" id="ARBA00004123"/>
    </source>
</evidence>
<evidence type="ECO:0000256" key="12">
    <source>
        <dbReference type="ARBA" id="ARBA00022990"/>
    </source>
</evidence>
<dbReference type="GO" id="GO:0051301">
    <property type="term" value="P:cell division"/>
    <property type="evidence" value="ECO:0007669"/>
    <property type="project" value="UniProtKB-KW"/>
</dbReference>
<dbReference type="Pfam" id="PF09309">
    <property type="entry name" value="FCP1_C"/>
    <property type="match status" value="1"/>
</dbReference>
<dbReference type="SUPFAM" id="SSF52113">
    <property type="entry name" value="BRCT domain"/>
    <property type="match status" value="1"/>
</dbReference>
<dbReference type="CDD" id="cd07521">
    <property type="entry name" value="HAD_FCP1-like"/>
    <property type="match status" value="1"/>
</dbReference>
<evidence type="ECO:0000256" key="20">
    <source>
        <dbReference type="ARBA" id="ARBA00064450"/>
    </source>
</evidence>
<evidence type="ECO:0000256" key="11">
    <source>
        <dbReference type="ARBA" id="ARBA00022912"/>
    </source>
</evidence>
<comment type="function">
    <text evidence="19">Processively dephosphorylates 'Ser-2' and 'Ser-5' of the heptad repeats YSPTSPS in the C-terminal domain of the largest RNA polymerase II subunit. This promotes the activity of RNA polymerase II. Plays a role in the exit from mitosis by dephosphorylating crucial mitotic substrates (USP44, CDC20 and WEE1) that are required for M-phase-promoting factor (MPF)/CDK1 inactivation.</text>
</comment>
<dbReference type="PROSITE" id="PS50172">
    <property type="entry name" value="BRCT"/>
    <property type="match status" value="1"/>
</dbReference>
<evidence type="ECO:0000256" key="13">
    <source>
        <dbReference type="ARBA" id="ARBA00023212"/>
    </source>
</evidence>
<evidence type="ECO:0000256" key="16">
    <source>
        <dbReference type="ARBA" id="ARBA00040602"/>
    </source>
</evidence>
<dbReference type="GO" id="GO:0030496">
    <property type="term" value="C:midbody"/>
    <property type="evidence" value="ECO:0007669"/>
    <property type="project" value="UniProtKB-SubCell"/>
</dbReference>
<dbReference type="InterPro" id="IPR015388">
    <property type="entry name" value="FCP1_C"/>
</dbReference>